<dbReference type="PANTHER" id="PTHR34382">
    <property type="entry name" value="PTS SYSTEM N,N'-DIACETYLCHITOBIOSE-SPECIFIC EIIA COMPONENT"/>
    <property type="match status" value="1"/>
</dbReference>
<dbReference type="InterPro" id="IPR003188">
    <property type="entry name" value="PTS_IIA_lac/cel"/>
</dbReference>
<dbReference type="EMBL" id="WKPJ01000010">
    <property type="protein sequence ID" value="MSA89392.1"/>
    <property type="molecule type" value="Genomic_DNA"/>
</dbReference>
<dbReference type="PIRSF" id="PIRSF000699">
    <property type="entry name" value="PTS_IILac_III"/>
    <property type="match status" value="1"/>
</dbReference>
<gene>
    <name evidence="7" type="primary">celC</name>
    <name evidence="8" type="ORF">GKD88_08040</name>
    <name evidence="7" type="ORF">GKE08_08635</name>
</gene>
<reference evidence="9 10" key="1">
    <citation type="journal article" date="2019" name="Nat. Med.">
        <title>A library of human gut bacterial isolates paired with longitudinal multiomics data enables mechanistic microbiome research.</title>
        <authorList>
            <person name="Poyet M."/>
            <person name="Groussin M."/>
            <person name="Gibbons S.M."/>
            <person name="Avila-Pacheco J."/>
            <person name="Jiang X."/>
            <person name="Kearney S.M."/>
            <person name="Perrotta A.R."/>
            <person name="Berdy B."/>
            <person name="Zhao S."/>
            <person name="Lieberman T.D."/>
            <person name="Swanson P.K."/>
            <person name="Smith M."/>
            <person name="Roesemann S."/>
            <person name="Alexander J.E."/>
            <person name="Rich S.A."/>
            <person name="Livny J."/>
            <person name="Vlamakis H."/>
            <person name="Clish C."/>
            <person name="Bullock K."/>
            <person name="Deik A."/>
            <person name="Scott J."/>
            <person name="Pierce K.A."/>
            <person name="Xavier R.J."/>
            <person name="Alm E.J."/>
        </authorList>
    </citation>
    <scope>NUCLEOTIDE SEQUENCE [LARGE SCALE GENOMIC DNA]</scope>
    <source>
        <strain evidence="7 9">BIOML-A4</strain>
        <strain evidence="8 10">BIOML-A5</strain>
    </source>
</reference>
<dbReference type="SUPFAM" id="SSF46973">
    <property type="entry name" value="Enzyme IIa from lactose specific PTS, IIa-lac"/>
    <property type="match status" value="1"/>
</dbReference>
<dbReference type="PANTHER" id="PTHR34382:SF7">
    <property type="entry name" value="PTS SYSTEM N,N'-DIACETYLCHITOBIOSE-SPECIFIC EIIA COMPONENT"/>
    <property type="match status" value="1"/>
</dbReference>
<keyword evidence="10" id="KW-1185">Reference proteome</keyword>
<dbReference type="RefSeq" id="WP_154238683.1">
    <property type="nucleotide sequence ID" value="NZ_AP031450.1"/>
</dbReference>
<keyword evidence="1" id="KW-0813">Transport</keyword>
<dbReference type="InterPro" id="IPR036542">
    <property type="entry name" value="PTS_IIA_lac/cel_sf"/>
</dbReference>
<organism evidence="7 9">
    <name type="scientific">Holdemania massiliensis</name>
    <dbReference type="NCBI Taxonomy" id="1468449"/>
    <lineage>
        <taxon>Bacteria</taxon>
        <taxon>Bacillati</taxon>
        <taxon>Bacillota</taxon>
        <taxon>Erysipelotrichia</taxon>
        <taxon>Erysipelotrichales</taxon>
        <taxon>Erysipelotrichaceae</taxon>
        <taxon>Holdemania</taxon>
    </lineage>
</organism>
<comment type="caution">
    <text evidence="7">The sequence shown here is derived from an EMBL/GenBank/DDBJ whole genome shotgun (WGS) entry which is preliminary data.</text>
</comment>
<keyword evidence="3" id="KW-0808">Transferase</keyword>
<sequence>MDIDQAACTIIANAGDSKADSFSAISEAAEGRFKEASAFLTSSTEKLLKAHEVHTQLLVQEANAEELAMKFILVHASNHLAVSEISREFAEVIVNLYKEVKKQ</sequence>
<keyword evidence="4" id="KW-0598">Phosphotransferase system</keyword>
<evidence type="ECO:0000313" key="10">
    <source>
        <dbReference type="Proteomes" id="UP000480929"/>
    </source>
</evidence>
<evidence type="ECO:0000256" key="5">
    <source>
        <dbReference type="PIRSR" id="PIRSR000699-1"/>
    </source>
</evidence>
<evidence type="ECO:0000256" key="6">
    <source>
        <dbReference type="PROSITE-ProRule" id="PRU00418"/>
    </source>
</evidence>
<feature type="active site" description="Tele-phosphohistidine intermediate" evidence="5">
    <location>
        <position position="75"/>
    </location>
</feature>
<evidence type="ECO:0000256" key="4">
    <source>
        <dbReference type="ARBA" id="ARBA00022683"/>
    </source>
</evidence>
<dbReference type="Pfam" id="PF02255">
    <property type="entry name" value="PTS_IIA"/>
    <property type="match status" value="1"/>
</dbReference>
<dbReference type="PROSITE" id="PS51095">
    <property type="entry name" value="PTS_EIIA_TYPE_3"/>
    <property type="match status" value="1"/>
</dbReference>
<feature type="modified residue" description="Phosphohistidine; by HPr" evidence="6">
    <location>
        <position position="75"/>
    </location>
</feature>
<dbReference type="GO" id="GO:0009401">
    <property type="term" value="P:phosphoenolpyruvate-dependent sugar phosphotransferase system"/>
    <property type="evidence" value="ECO:0007669"/>
    <property type="project" value="UniProtKB-KW"/>
</dbReference>
<evidence type="ECO:0000256" key="1">
    <source>
        <dbReference type="ARBA" id="ARBA00022448"/>
    </source>
</evidence>
<evidence type="ECO:0000256" key="3">
    <source>
        <dbReference type="ARBA" id="ARBA00022679"/>
    </source>
</evidence>
<keyword evidence="2" id="KW-0762">Sugar transport</keyword>
<evidence type="ECO:0000256" key="2">
    <source>
        <dbReference type="ARBA" id="ARBA00022597"/>
    </source>
</evidence>
<accession>A0A6N7S6S8</accession>
<dbReference type="Gene3D" id="1.20.58.80">
    <property type="entry name" value="Phosphotransferase system, lactose/cellobiose-type IIA subunit"/>
    <property type="match status" value="1"/>
</dbReference>
<dbReference type="Proteomes" id="UP000480929">
    <property type="component" value="Unassembled WGS sequence"/>
</dbReference>
<dbReference type="GO" id="GO:0016740">
    <property type="term" value="F:transferase activity"/>
    <property type="evidence" value="ECO:0007669"/>
    <property type="project" value="UniProtKB-KW"/>
</dbReference>
<dbReference type="AlphaFoldDB" id="A0A6N7S6S8"/>
<protein>
    <submittedName>
        <fullName evidence="7">PTS cellobiose transporter subunit IIA</fullName>
    </submittedName>
</protein>
<proteinExistence type="predicted"/>
<evidence type="ECO:0000313" key="7">
    <source>
        <dbReference type="EMBL" id="MSA89392.1"/>
    </source>
</evidence>
<evidence type="ECO:0000313" key="8">
    <source>
        <dbReference type="EMBL" id="MSC33070.1"/>
    </source>
</evidence>
<dbReference type="Proteomes" id="UP000433575">
    <property type="component" value="Unassembled WGS sequence"/>
</dbReference>
<evidence type="ECO:0000313" key="9">
    <source>
        <dbReference type="Proteomes" id="UP000433575"/>
    </source>
</evidence>
<name>A0A6N7S6S8_9FIRM</name>
<dbReference type="EMBL" id="WKPI01000011">
    <property type="protein sequence ID" value="MSC33070.1"/>
    <property type="molecule type" value="Genomic_DNA"/>
</dbReference>